<keyword evidence="6" id="KW-0479">Metal-binding</keyword>
<evidence type="ECO:0000256" key="12">
    <source>
        <dbReference type="SAM" id="MobiDB-lite"/>
    </source>
</evidence>
<dbReference type="Proteomes" id="UP000198280">
    <property type="component" value="Unassembled WGS sequence"/>
</dbReference>
<feature type="region of interest" description="Disordered" evidence="12">
    <location>
        <begin position="487"/>
        <end position="516"/>
    </location>
</feature>
<evidence type="ECO:0000256" key="11">
    <source>
        <dbReference type="ARBA" id="ARBA00023136"/>
    </source>
</evidence>
<dbReference type="GO" id="GO:0006508">
    <property type="term" value="P:proteolysis"/>
    <property type="evidence" value="ECO:0007669"/>
    <property type="project" value="UniProtKB-KW"/>
</dbReference>
<name>A0A238ZIS3_9ACTN</name>
<keyword evidence="11 13" id="KW-0472">Membrane</keyword>
<dbReference type="EMBL" id="FZOF01000001">
    <property type="protein sequence ID" value="SNR83325.1"/>
    <property type="molecule type" value="Genomic_DNA"/>
</dbReference>
<feature type="transmembrane region" description="Helical" evidence="13">
    <location>
        <begin position="47"/>
        <end position="66"/>
    </location>
</feature>
<keyword evidence="5 13" id="KW-0812">Transmembrane</keyword>
<sequence length="516" mass="55319">MRAFLQAVLLLVLLLGFYVMTLGLLAAIVAADVVLTDVALRQGYVTFLFLGISVAFASPLVSGLFASVRGVNRHRPDGIRVTAQEQPELWARVRRVAEAMETSAPVELWLVAEPVAAVWQSSWVLGLIPGPRRMVLGIPFLTGLTERQIDAVIAHELGHFAQRHTVLAGLAARNRVGLMRVLERYAEDGNGIGHAMGSMFAGYARFCLRTTQAQARLGELAADRAAAGIAGRDTTAAALRRIPLLDAAHTRYVREYAGIGTALGLLPPAQEVHSGFRAFLDSGTWQEEERRLIDDPPREKTSPYDSHPPMRERVAAIEALPADAAGTFPGEPSPAGTGLVRDLAGTGARTVLALPGAAELRQLPWRDLAAEVGTAELGTEATPVLRAGRAVLRRTADLAMLLDAVDAGQWAEVVDCMPRPGHGGHMLLDDSLRARARADAVDALYSLVLTALVEGGRARWELDWERGRHLEFDEGVHAALDRAMDAAVSPGEGAEPDTSGLRDLLGLPADRAPAQP</sequence>
<evidence type="ECO:0000256" key="1">
    <source>
        <dbReference type="ARBA" id="ARBA00001947"/>
    </source>
</evidence>
<dbReference type="RefSeq" id="WP_179279613.1">
    <property type="nucleotide sequence ID" value="NZ_FZOF01000001.1"/>
</dbReference>
<keyword evidence="3" id="KW-1003">Cell membrane</keyword>
<dbReference type="AlphaFoldDB" id="A0A238ZIS3"/>
<dbReference type="InterPro" id="IPR001915">
    <property type="entry name" value="Peptidase_M48"/>
</dbReference>
<evidence type="ECO:0000256" key="5">
    <source>
        <dbReference type="ARBA" id="ARBA00022692"/>
    </source>
</evidence>
<evidence type="ECO:0000256" key="13">
    <source>
        <dbReference type="SAM" id="Phobius"/>
    </source>
</evidence>
<gene>
    <name evidence="15" type="ORF">SAMN05216252_101325</name>
</gene>
<proteinExistence type="predicted"/>
<dbReference type="CDD" id="cd07328">
    <property type="entry name" value="M48_Ste24p_like"/>
    <property type="match status" value="1"/>
</dbReference>
<dbReference type="Gene3D" id="3.30.2010.10">
    <property type="entry name" value="Metalloproteases ('zincins'), catalytic domain"/>
    <property type="match status" value="1"/>
</dbReference>
<evidence type="ECO:0000256" key="8">
    <source>
        <dbReference type="ARBA" id="ARBA00022833"/>
    </source>
</evidence>
<dbReference type="PANTHER" id="PTHR43221">
    <property type="entry name" value="PROTEASE HTPX"/>
    <property type="match status" value="1"/>
</dbReference>
<evidence type="ECO:0000313" key="16">
    <source>
        <dbReference type="Proteomes" id="UP000198280"/>
    </source>
</evidence>
<evidence type="ECO:0000313" key="15">
    <source>
        <dbReference type="EMBL" id="SNR83325.1"/>
    </source>
</evidence>
<evidence type="ECO:0000256" key="10">
    <source>
        <dbReference type="ARBA" id="ARBA00023049"/>
    </source>
</evidence>
<comment type="cofactor">
    <cofactor evidence="1">
        <name>Zn(2+)</name>
        <dbReference type="ChEBI" id="CHEBI:29105"/>
    </cofactor>
</comment>
<keyword evidence="16" id="KW-1185">Reference proteome</keyword>
<feature type="region of interest" description="Disordered" evidence="12">
    <location>
        <begin position="287"/>
        <end position="308"/>
    </location>
</feature>
<dbReference type="InterPro" id="IPR050083">
    <property type="entry name" value="HtpX_protease"/>
</dbReference>
<keyword evidence="10" id="KW-0482">Metalloprotease</keyword>
<dbReference type="PANTHER" id="PTHR43221:SF1">
    <property type="entry name" value="PROTEASE HTPX"/>
    <property type="match status" value="1"/>
</dbReference>
<evidence type="ECO:0000256" key="3">
    <source>
        <dbReference type="ARBA" id="ARBA00022475"/>
    </source>
</evidence>
<dbReference type="Pfam" id="PF01435">
    <property type="entry name" value="Peptidase_M48"/>
    <property type="match status" value="1"/>
</dbReference>
<accession>A0A238ZIS3</accession>
<evidence type="ECO:0000259" key="14">
    <source>
        <dbReference type="Pfam" id="PF01435"/>
    </source>
</evidence>
<evidence type="ECO:0000256" key="4">
    <source>
        <dbReference type="ARBA" id="ARBA00022670"/>
    </source>
</evidence>
<dbReference type="GO" id="GO:0004222">
    <property type="term" value="F:metalloendopeptidase activity"/>
    <property type="evidence" value="ECO:0007669"/>
    <property type="project" value="InterPro"/>
</dbReference>
<comment type="subcellular location">
    <subcellularLocation>
        <location evidence="2">Cell membrane</location>
        <topology evidence="2">Multi-pass membrane protein</topology>
    </subcellularLocation>
</comment>
<evidence type="ECO:0000256" key="6">
    <source>
        <dbReference type="ARBA" id="ARBA00022723"/>
    </source>
</evidence>
<keyword evidence="4 15" id="KW-0645">Protease</keyword>
<evidence type="ECO:0000256" key="9">
    <source>
        <dbReference type="ARBA" id="ARBA00022989"/>
    </source>
</evidence>
<evidence type="ECO:0000256" key="2">
    <source>
        <dbReference type="ARBA" id="ARBA00004651"/>
    </source>
</evidence>
<feature type="domain" description="Peptidase M48" evidence="14">
    <location>
        <begin position="84"/>
        <end position="319"/>
    </location>
</feature>
<protein>
    <submittedName>
        <fullName evidence="15">Zn-dependent protease with chaperone function</fullName>
    </submittedName>
</protein>
<keyword evidence="7" id="KW-0378">Hydrolase</keyword>
<organism evidence="15 16">
    <name type="scientific">Actinacidiphila glaucinigra</name>
    <dbReference type="NCBI Taxonomy" id="235986"/>
    <lineage>
        <taxon>Bacteria</taxon>
        <taxon>Bacillati</taxon>
        <taxon>Actinomycetota</taxon>
        <taxon>Actinomycetes</taxon>
        <taxon>Kitasatosporales</taxon>
        <taxon>Streptomycetaceae</taxon>
        <taxon>Actinacidiphila</taxon>
    </lineage>
</organism>
<keyword evidence="9 13" id="KW-1133">Transmembrane helix</keyword>
<reference evidence="15 16" key="1">
    <citation type="submission" date="2017-06" db="EMBL/GenBank/DDBJ databases">
        <authorList>
            <person name="Kim H.J."/>
            <person name="Triplett B.A."/>
        </authorList>
    </citation>
    <scope>NUCLEOTIDE SEQUENCE [LARGE SCALE GENOMIC DNA]</scope>
    <source>
        <strain evidence="15 16">CGMCC 4.1858</strain>
    </source>
</reference>
<dbReference type="GO" id="GO:0046872">
    <property type="term" value="F:metal ion binding"/>
    <property type="evidence" value="ECO:0007669"/>
    <property type="project" value="UniProtKB-KW"/>
</dbReference>
<keyword evidence="8" id="KW-0862">Zinc</keyword>
<evidence type="ECO:0000256" key="7">
    <source>
        <dbReference type="ARBA" id="ARBA00022801"/>
    </source>
</evidence>
<dbReference type="GO" id="GO:0005886">
    <property type="term" value="C:plasma membrane"/>
    <property type="evidence" value="ECO:0007669"/>
    <property type="project" value="UniProtKB-SubCell"/>
</dbReference>